<evidence type="ECO:0000313" key="2">
    <source>
        <dbReference type="Proteomes" id="UP001281410"/>
    </source>
</evidence>
<dbReference type="AlphaFoldDB" id="A0AAE0ANW1"/>
<proteinExistence type="predicted"/>
<evidence type="ECO:0008006" key="3">
    <source>
        <dbReference type="Google" id="ProtNLM"/>
    </source>
</evidence>
<protein>
    <recommendedName>
        <fullName evidence="3">RNase H type-1 domain-containing protein</fullName>
    </recommendedName>
</protein>
<reference evidence="1" key="1">
    <citation type="journal article" date="2023" name="Plant J.">
        <title>Genome sequences and population genomics provide insights into the demographic history, inbreeding, and mutation load of two 'living fossil' tree species of Dipteronia.</title>
        <authorList>
            <person name="Feng Y."/>
            <person name="Comes H.P."/>
            <person name="Chen J."/>
            <person name="Zhu S."/>
            <person name="Lu R."/>
            <person name="Zhang X."/>
            <person name="Li P."/>
            <person name="Qiu J."/>
            <person name="Olsen K.M."/>
            <person name="Qiu Y."/>
        </authorList>
    </citation>
    <scope>NUCLEOTIDE SEQUENCE</scope>
    <source>
        <strain evidence="1">NBL</strain>
    </source>
</reference>
<organism evidence="1 2">
    <name type="scientific">Dipteronia sinensis</name>
    <dbReference type="NCBI Taxonomy" id="43782"/>
    <lineage>
        <taxon>Eukaryota</taxon>
        <taxon>Viridiplantae</taxon>
        <taxon>Streptophyta</taxon>
        <taxon>Embryophyta</taxon>
        <taxon>Tracheophyta</taxon>
        <taxon>Spermatophyta</taxon>
        <taxon>Magnoliopsida</taxon>
        <taxon>eudicotyledons</taxon>
        <taxon>Gunneridae</taxon>
        <taxon>Pentapetalae</taxon>
        <taxon>rosids</taxon>
        <taxon>malvids</taxon>
        <taxon>Sapindales</taxon>
        <taxon>Sapindaceae</taxon>
        <taxon>Hippocastanoideae</taxon>
        <taxon>Acereae</taxon>
        <taxon>Dipteronia</taxon>
    </lineage>
</organism>
<dbReference type="EMBL" id="JANJYJ010000003">
    <property type="protein sequence ID" value="KAK3221268.1"/>
    <property type="molecule type" value="Genomic_DNA"/>
</dbReference>
<name>A0AAE0ANW1_9ROSI</name>
<evidence type="ECO:0000313" key="1">
    <source>
        <dbReference type="EMBL" id="KAK3221268.1"/>
    </source>
</evidence>
<accession>A0AAE0ANW1</accession>
<gene>
    <name evidence="1" type="ORF">Dsin_008293</name>
</gene>
<dbReference type="Proteomes" id="UP001281410">
    <property type="component" value="Unassembled WGS sequence"/>
</dbReference>
<comment type="caution">
    <text evidence="1">The sequence shown here is derived from an EMBL/GenBank/DDBJ whole genome shotgun (WGS) entry which is preliminary data.</text>
</comment>
<keyword evidence="2" id="KW-1185">Reference proteome</keyword>
<sequence length="326" mass="35916">MLFPPACIALVLDCISSSRLGFLLNGKKAWRVLSCPDSLASLVLKSKYFKNSDFLQATLKRGGSHLWRNILWGRSLLSKGLRWKVGDGSGIKVFDDPWIPRPSTFKPVTTCTRAGLRVSELINKDHHCWDLEKIDTLLIPLDKEAILSIPVSFRGGKDFLSWHFDKSGSFSVKSGYRLALKNALFWCSEAKKVWGLTRFDGFFDGFRALPAIDILSGLLSHVGRVDMADICVILWGIWENRNTVIAEISASTVASIINSSAPSLSDACFIVDDIRALCLEVGFCTGHAIPSSGNTLAHNLASTALSSVQECSWLDFSLPCYLPSVQ</sequence>